<dbReference type="SMART" id="SM00304">
    <property type="entry name" value="HAMP"/>
    <property type="match status" value="1"/>
</dbReference>
<feature type="domain" description="HAMP" evidence="10">
    <location>
        <begin position="190"/>
        <end position="243"/>
    </location>
</feature>
<feature type="domain" description="Histidine kinase" evidence="9">
    <location>
        <begin position="306"/>
        <end position="537"/>
    </location>
</feature>
<comment type="subcellular location">
    <subcellularLocation>
        <location evidence="2">Membrane</location>
    </subcellularLocation>
</comment>
<evidence type="ECO:0000256" key="7">
    <source>
        <dbReference type="SAM" id="Coils"/>
    </source>
</evidence>
<dbReference type="PRINTS" id="PR00344">
    <property type="entry name" value="BCTRLSENSOR"/>
</dbReference>
<comment type="caution">
    <text evidence="11">The sequence shown here is derived from an EMBL/GenBank/DDBJ whole genome shotgun (WGS) entry which is preliminary data.</text>
</comment>
<name>A0A368NM23_9GAMM</name>
<dbReference type="OrthoDB" id="2521613at2"/>
<dbReference type="Pfam" id="PF02518">
    <property type="entry name" value="HATPase_c"/>
    <property type="match status" value="1"/>
</dbReference>
<dbReference type="SUPFAM" id="SSF55874">
    <property type="entry name" value="ATPase domain of HSP90 chaperone/DNA topoisomerase II/histidine kinase"/>
    <property type="match status" value="1"/>
</dbReference>
<dbReference type="PROSITE" id="PS50109">
    <property type="entry name" value="HIS_KIN"/>
    <property type="match status" value="1"/>
</dbReference>
<evidence type="ECO:0000256" key="5">
    <source>
        <dbReference type="ARBA" id="ARBA00022679"/>
    </source>
</evidence>
<keyword evidence="5" id="KW-0808">Transferase</keyword>
<evidence type="ECO:0000256" key="4">
    <source>
        <dbReference type="ARBA" id="ARBA00022553"/>
    </source>
</evidence>
<keyword evidence="7" id="KW-0175">Coiled coil</keyword>
<proteinExistence type="predicted"/>
<dbReference type="RefSeq" id="WP_114337071.1">
    <property type="nucleotide sequence ID" value="NZ_QPID01000002.1"/>
</dbReference>
<evidence type="ECO:0000256" key="8">
    <source>
        <dbReference type="SAM" id="Phobius"/>
    </source>
</evidence>
<evidence type="ECO:0000259" key="9">
    <source>
        <dbReference type="PROSITE" id="PS50109"/>
    </source>
</evidence>
<dbReference type="Gene3D" id="3.30.565.10">
    <property type="entry name" value="Histidine kinase-like ATPase, C-terminal domain"/>
    <property type="match status" value="1"/>
</dbReference>
<dbReference type="InterPro" id="IPR003594">
    <property type="entry name" value="HATPase_dom"/>
</dbReference>
<gene>
    <name evidence="11" type="ORF">DU002_04000</name>
</gene>
<evidence type="ECO:0000256" key="3">
    <source>
        <dbReference type="ARBA" id="ARBA00012438"/>
    </source>
</evidence>
<dbReference type="AlphaFoldDB" id="A0A368NM23"/>
<dbReference type="InterPro" id="IPR036890">
    <property type="entry name" value="HATPase_C_sf"/>
</dbReference>
<feature type="coiled-coil region" evidence="7">
    <location>
        <begin position="238"/>
        <end position="265"/>
    </location>
</feature>
<dbReference type="SMART" id="SM00387">
    <property type="entry name" value="HATPase_c"/>
    <property type="match status" value="1"/>
</dbReference>
<dbReference type="PANTHER" id="PTHR43065:SF47">
    <property type="match status" value="1"/>
</dbReference>
<evidence type="ECO:0000313" key="12">
    <source>
        <dbReference type="Proteomes" id="UP000252558"/>
    </source>
</evidence>
<feature type="transmembrane region" description="Helical" evidence="8">
    <location>
        <begin position="167"/>
        <end position="186"/>
    </location>
</feature>
<dbReference type="PROSITE" id="PS50885">
    <property type="entry name" value="HAMP"/>
    <property type="match status" value="1"/>
</dbReference>
<dbReference type="InterPro" id="IPR004358">
    <property type="entry name" value="Sig_transdc_His_kin-like_C"/>
</dbReference>
<evidence type="ECO:0000313" key="11">
    <source>
        <dbReference type="EMBL" id="RCU51642.1"/>
    </source>
</evidence>
<keyword evidence="8" id="KW-0472">Membrane</keyword>
<dbReference type="InterPro" id="IPR005467">
    <property type="entry name" value="His_kinase_dom"/>
</dbReference>
<keyword evidence="8" id="KW-1133">Transmembrane helix</keyword>
<accession>A0A368NM23</accession>
<evidence type="ECO:0000256" key="2">
    <source>
        <dbReference type="ARBA" id="ARBA00004370"/>
    </source>
</evidence>
<dbReference type="EMBL" id="QPID01000002">
    <property type="protein sequence ID" value="RCU51642.1"/>
    <property type="molecule type" value="Genomic_DNA"/>
</dbReference>
<dbReference type="PANTHER" id="PTHR43065">
    <property type="entry name" value="SENSOR HISTIDINE KINASE"/>
    <property type="match status" value="1"/>
</dbReference>
<keyword evidence="8" id="KW-0812">Transmembrane</keyword>
<dbReference type="GO" id="GO:0016020">
    <property type="term" value="C:membrane"/>
    <property type="evidence" value="ECO:0007669"/>
    <property type="project" value="UniProtKB-SubCell"/>
</dbReference>
<evidence type="ECO:0000259" key="10">
    <source>
        <dbReference type="PROSITE" id="PS50885"/>
    </source>
</evidence>
<sequence>MGTGAPSRSIRGSLIMVVMLITTSSLAIALGINQYFDYQTQRQDLLEQLQTLAKLTADHAQDTIVDNKPALETRQLRALSVYKFLQSAQTYQLDRYTQQLNFFAGYTRSGVLPNTFTDSQLRALKQPRITADTIEITSEISFEGELLGFSYLRISLDTLNQRLWNNLYQALAIILVASIFALLITLQLQRRFSQPIDTLISLVQQVDLNKDYALRAPTLELQELDFLGNAFNRMLSRVSRRLEKQQQAEQEIRQLNQSLEDKVTERTFALKQANSELLQTLEKLHLYQGQMLEKEKLHKLGQMVAGIAHELDTPLGLGITTSTSMQQALSELKHSLEHGELSQRRLNQFLSLSDEAFNILTRNLQRACQLIESFKHVAVDQCSEQDRTFEVHHFIDEVLLTLKPKLKKSRHIIEVICDQELTITSKPGAISQILINLVLNSLKHGFKDISQGTIVIQVTMDKDYLTVIYEDNGRGMSQEVKAQVFSPYFTTAKESGGSGLGMYIVQSLVQQVLGGKLELETEPEQGIRLKMMIPLADTETNQPAVADTNQTHLLS</sequence>
<keyword evidence="6 11" id="KW-0418">Kinase</keyword>
<dbReference type="GO" id="GO:0004673">
    <property type="term" value="F:protein histidine kinase activity"/>
    <property type="evidence" value="ECO:0007669"/>
    <property type="project" value="UniProtKB-EC"/>
</dbReference>
<dbReference type="GO" id="GO:0007165">
    <property type="term" value="P:signal transduction"/>
    <property type="evidence" value="ECO:0007669"/>
    <property type="project" value="InterPro"/>
</dbReference>
<dbReference type="Gene3D" id="1.10.287.130">
    <property type="match status" value="1"/>
</dbReference>
<organism evidence="11 12">
    <name type="scientific">Corallincola holothuriorum</name>
    <dbReference type="NCBI Taxonomy" id="2282215"/>
    <lineage>
        <taxon>Bacteria</taxon>
        <taxon>Pseudomonadati</taxon>
        <taxon>Pseudomonadota</taxon>
        <taxon>Gammaproteobacteria</taxon>
        <taxon>Alteromonadales</taxon>
        <taxon>Psychromonadaceae</taxon>
        <taxon>Corallincola</taxon>
    </lineage>
</organism>
<reference evidence="11 12" key="1">
    <citation type="submission" date="2018-07" db="EMBL/GenBank/DDBJ databases">
        <title>Corallincola holothuriorum sp. nov., a new facultative anaerobe isolated from sea cucumber Apostichopus japonicus.</title>
        <authorList>
            <person name="Xia H."/>
        </authorList>
    </citation>
    <scope>NUCLEOTIDE SEQUENCE [LARGE SCALE GENOMIC DNA]</scope>
    <source>
        <strain evidence="11 12">C4</strain>
    </source>
</reference>
<comment type="catalytic activity">
    <reaction evidence="1">
        <text>ATP + protein L-histidine = ADP + protein N-phospho-L-histidine.</text>
        <dbReference type="EC" id="2.7.13.3"/>
    </reaction>
</comment>
<keyword evidence="12" id="KW-1185">Reference proteome</keyword>
<evidence type="ECO:0000256" key="6">
    <source>
        <dbReference type="ARBA" id="ARBA00022777"/>
    </source>
</evidence>
<dbReference type="InterPro" id="IPR003660">
    <property type="entry name" value="HAMP_dom"/>
</dbReference>
<protein>
    <recommendedName>
        <fullName evidence="3">histidine kinase</fullName>
        <ecNumber evidence="3">2.7.13.3</ecNumber>
    </recommendedName>
</protein>
<feature type="transmembrane region" description="Helical" evidence="8">
    <location>
        <begin position="12"/>
        <end position="36"/>
    </location>
</feature>
<keyword evidence="4" id="KW-0597">Phosphoprotein</keyword>
<evidence type="ECO:0000256" key="1">
    <source>
        <dbReference type="ARBA" id="ARBA00000085"/>
    </source>
</evidence>
<dbReference type="Gene3D" id="6.10.340.10">
    <property type="match status" value="1"/>
</dbReference>
<dbReference type="Proteomes" id="UP000252558">
    <property type="component" value="Unassembled WGS sequence"/>
</dbReference>
<dbReference type="EC" id="2.7.13.3" evidence="3"/>